<protein>
    <submittedName>
        <fullName evidence="1">NB-ARC domains-containing protein</fullName>
    </submittedName>
</protein>
<evidence type="ECO:0000313" key="1">
    <source>
        <dbReference type="EMBL" id="PWA45643.1"/>
    </source>
</evidence>
<evidence type="ECO:0000313" key="2">
    <source>
        <dbReference type="Proteomes" id="UP000245207"/>
    </source>
</evidence>
<dbReference type="EMBL" id="PKPP01010661">
    <property type="protein sequence ID" value="PWA45643.1"/>
    <property type="molecule type" value="Genomic_DNA"/>
</dbReference>
<dbReference type="OrthoDB" id="773208at2759"/>
<proteinExistence type="predicted"/>
<organism evidence="1 2">
    <name type="scientific">Artemisia annua</name>
    <name type="common">Sweet wormwood</name>
    <dbReference type="NCBI Taxonomy" id="35608"/>
    <lineage>
        <taxon>Eukaryota</taxon>
        <taxon>Viridiplantae</taxon>
        <taxon>Streptophyta</taxon>
        <taxon>Embryophyta</taxon>
        <taxon>Tracheophyta</taxon>
        <taxon>Spermatophyta</taxon>
        <taxon>Magnoliopsida</taxon>
        <taxon>eudicotyledons</taxon>
        <taxon>Gunneridae</taxon>
        <taxon>Pentapetalae</taxon>
        <taxon>asterids</taxon>
        <taxon>campanulids</taxon>
        <taxon>Asterales</taxon>
        <taxon>Asteraceae</taxon>
        <taxon>Asteroideae</taxon>
        <taxon>Anthemideae</taxon>
        <taxon>Artemisiinae</taxon>
        <taxon>Artemisia</taxon>
    </lineage>
</organism>
<reference evidence="1 2" key="1">
    <citation type="journal article" date="2018" name="Mol. Plant">
        <title>The genome of Artemisia annua provides insight into the evolution of Asteraceae family and artemisinin biosynthesis.</title>
        <authorList>
            <person name="Shen Q."/>
            <person name="Zhang L."/>
            <person name="Liao Z."/>
            <person name="Wang S."/>
            <person name="Yan T."/>
            <person name="Shi P."/>
            <person name="Liu M."/>
            <person name="Fu X."/>
            <person name="Pan Q."/>
            <person name="Wang Y."/>
            <person name="Lv Z."/>
            <person name="Lu X."/>
            <person name="Zhang F."/>
            <person name="Jiang W."/>
            <person name="Ma Y."/>
            <person name="Chen M."/>
            <person name="Hao X."/>
            <person name="Li L."/>
            <person name="Tang Y."/>
            <person name="Lv G."/>
            <person name="Zhou Y."/>
            <person name="Sun X."/>
            <person name="Brodelius P.E."/>
            <person name="Rose J.K.C."/>
            <person name="Tang K."/>
        </authorList>
    </citation>
    <scope>NUCLEOTIDE SEQUENCE [LARGE SCALE GENOMIC DNA]</scope>
    <source>
        <strain evidence="2">cv. Huhao1</strain>
        <tissue evidence="1">Leaf</tissue>
    </source>
</reference>
<dbReference type="Proteomes" id="UP000245207">
    <property type="component" value="Unassembled WGS sequence"/>
</dbReference>
<name>A0A2U1L9G3_ARTAN</name>
<sequence>MPLGIGELKNLHLSKVIIGGDNNFAISGLKNLKNFHREVSIHGLDKVQNAPQAQELIFSQKGFSELKAE</sequence>
<accession>A0A2U1L9G3</accession>
<comment type="caution">
    <text evidence="1">The sequence shown here is derived from an EMBL/GenBank/DDBJ whole genome shotgun (WGS) entry which is preliminary data.</text>
</comment>
<dbReference type="AlphaFoldDB" id="A0A2U1L9G3"/>
<gene>
    <name evidence="1" type="ORF">CTI12_AA515720</name>
</gene>
<keyword evidence="2" id="KW-1185">Reference proteome</keyword>